<sequence>MADILILDDSTAPRHDSSPPPSRFRVLVTASTSPLLVPRPHTTRGRDAGISIVSHPNKNYIILRSESRPCGMVHYD</sequence>
<evidence type="ECO:0000313" key="2">
    <source>
        <dbReference type="Proteomes" id="UP000492821"/>
    </source>
</evidence>
<name>A0A7E4UQZ8_PANRE</name>
<dbReference type="WBParaSite" id="Pan_g11446.t1">
    <property type="protein sequence ID" value="Pan_g11446.t1"/>
    <property type="gene ID" value="Pan_g11446"/>
</dbReference>
<accession>A0A7E4UQZ8</accession>
<evidence type="ECO:0000256" key="1">
    <source>
        <dbReference type="SAM" id="MobiDB-lite"/>
    </source>
</evidence>
<reference evidence="3" key="2">
    <citation type="submission" date="2020-10" db="UniProtKB">
        <authorList>
            <consortium name="WormBaseParasite"/>
        </authorList>
    </citation>
    <scope>IDENTIFICATION</scope>
</reference>
<evidence type="ECO:0000313" key="3">
    <source>
        <dbReference type="WBParaSite" id="Pan_g11446.t1"/>
    </source>
</evidence>
<feature type="region of interest" description="Disordered" evidence="1">
    <location>
        <begin position="1"/>
        <end position="22"/>
    </location>
</feature>
<reference evidence="2" key="1">
    <citation type="journal article" date="2013" name="Genetics">
        <title>The draft genome and transcriptome of Panagrellus redivivus are shaped by the harsh demands of a free-living lifestyle.</title>
        <authorList>
            <person name="Srinivasan J."/>
            <person name="Dillman A.R."/>
            <person name="Macchietto M.G."/>
            <person name="Heikkinen L."/>
            <person name="Lakso M."/>
            <person name="Fracchia K.M."/>
            <person name="Antoshechkin I."/>
            <person name="Mortazavi A."/>
            <person name="Wong G."/>
            <person name="Sternberg P.W."/>
        </authorList>
    </citation>
    <scope>NUCLEOTIDE SEQUENCE [LARGE SCALE GENOMIC DNA]</scope>
    <source>
        <strain evidence="2">MT8872</strain>
    </source>
</reference>
<keyword evidence="2" id="KW-1185">Reference proteome</keyword>
<proteinExistence type="predicted"/>
<dbReference type="Proteomes" id="UP000492821">
    <property type="component" value="Unassembled WGS sequence"/>
</dbReference>
<protein>
    <submittedName>
        <fullName evidence="3">Uncharacterized protein</fullName>
    </submittedName>
</protein>
<organism evidence="2 3">
    <name type="scientific">Panagrellus redivivus</name>
    <name type="common">Microworm</name>
    <dbReference type="NCBI Taxonomy" id="6233"/>
    <lineage>
        <taxon>Eukaryota</taxon>
        <taxon>Metazoa</taxon>
        <taxon>Ecdysozoa</taxon>
        <taxon>Nematoda</taxon>
        <taxon>Chromadorea</taxon>
        <taxon>Rhabditida</taxon>
        <taxon>Tylenchina</taxon>
        <taxon>Panagrolaimomorpha</taxon>
        <taxon>Panagrolaimoidea</taxon>
        <taxon>Panagrolaimidae</taxon>
        <taxon>Panagrellus</taxon>
    </lineage>
</organism>
<dbReference type="AlphaFoldDB" id="A0A7E4UQZ8"/>